<reference evidence="4" key="1">
    <citation type="submission" date="2016-08" db="EMBL/GenBank/DDBJ databases">
        <title>Population biology and virulence potential of Burkholderia ubonensis.</title>
        <authorList>
            <person name="Price E.P."/>
            <person name="Currie B.J."/>
            <person name="Wagner D.M."/>
        </authorList>
    </citation>
    <scope>NUCLEOTIDE SEQUENCE [LARGE SCALE GENOMIC DNA]</scope>
    <source>
        <strain evidence="4">MSMB0103</strain>
    </source>
</reference>
<comment type="caution">
    <text evidence="3">The sequence shown here is derived from an EMBL/GenBank/DDBJ whole genome shotgun (WGS) entry which is preliminary data.</text>
</comment>
<evidence type="ECO:0000256" key="1">
    <source>
        <dbReference type="SAM" id="MobiDB-lite"/>
    </source>
</evidence>
<evidence type="ECO:0000256" key="2">
    <source>
        <dbReference type="SAM" id="Phobius"/>
    </source>
</evidence>
<dbReference type="EMBL" id="MEAU01000001">
    <property type="protein sequence ID" value="OJA51104.1"/>
    <property type="molecule type" value="Genomic_DNA"/>
</dbReference>
<organism evidence="3 4">
    <name type="scientific">Burkholderia ubonensis</name>
    <dbReference type="NCBI Taxonomy" id="101571"/>
    <lineage>
        <taxon>Bacteria</taxon>
        <taxon>Pseudomonadati</taxon>
        <taxon>Pseudomonadota</taxon>
        <taxon>Betaproteobacteria</taxon>
        <taxon>Burkholderiales</taxon>
        <taxon>Burkholderiaceae</taxon>
        <taxon>Burkholderia</taxon>
        <taxon>Burkholderia cepacia complex</taxon>
    </lineage>
</organism>
<name>A0ABD6QAW9_9BURK</name>
<sequence>MDNDNPLFFSVYLHFVTGGVICCADLPTHRRALRYARVIARRYGWPVYDFCPTTQTRPRNKQIECSDEQRGGGCRRFSSTLTAA</sequence>
<dbReference type="AlphaFoldDB" id="A0ABD6QAW9"/>
<keyword evidence="2" id="KW-0812">Transmembrane</keyword>
<feature type="transmembrane region" description="Helical" evidence="2">
    <location>
        <begin position="6"/>
        <end position="27"/>
    </location>
</feature>
<evidence type="ECO:0000313" key="4">
    <source>
        <dbReference type="Proteomes" id="UP000183667"/>
    </source>
</evidence>
<gene>
    <name evidence="3" type="ORF">BGV66_01460</name>
</gene>
<dbReference type="Proteomes" id="UP000183667">
    <property type="component" value="Unassembled WGS sequence"/>
</dbReference>
<keyword evidence="2" id="KW-0472">Membrane</keyword>
<keyword evidence="2" id="KW-1133">Transmembrane helix</keyword>
<evidence type="ECO:0000313" key="3">
    <source>
        <dbReference type="EMBL" id="OJA51104.1"/>
    </source>
</evidence>
<feature type="region of interest" description="Disordered" evidence="1">
    <location>
        <begin position="62"/>
        <end position="84"/>
    </location>
</feature>
<accession>A0ABD6QAW9</accession>
<protein>
    <submittedName>
        <fullName evidence="3">Uncharacterized protein</fullName>
    </submittedName>
</protein>
<proteinExistence type="predicted"/>